<dbReference type="EMBL" id="NRHC01000059">
    <property type="protein sequence ID" value="RIY32360.1"/>
    <property type="molecule type" value="Genomic_DNA"/>
</dbReference>
<feature type="compositionally biased region" description="Basic residues" evidence="1">
    <location>
        <begin position="173"/>
        <end position="189"/>
    </location>
</feature>
<evidence type="ECO:0000313" key="2">
    <source>
        <dbReference type="EMBL" id="RIY32360.1"/>
    </source>
</evidence>
<reference evidence="2 3" key="1">
    <citation type="submission" date="2017-08" db="EMBL/GenBank/DDBJ databases">
        <title>Reclassification of Bisgaard taxon 37 and 44.</title>
        <authorList>
            <person name="Christensen H."/>
        </authorList>
    </citation>
    <scope>NUCLEOTIDE SEQUENCE [LARGE SCALE GENOMIC DNA]</scope>
    <source>
        <strain evidence="2 3">B96_3</strain>
    </source>
</reference>
<organism evidence="2 3">
    <name type="scientific">Psittacicella hinzii</name>
    <dbReference type="NCBI Taxonomy" id="2028575"/>
    <lineage>
        <taxon>Bacteria</taxon>
        <taxon>Pseudomonadati</taxon>
        <taxon>Pseudomonadota</taxon>
        <taxon>Gammaproteobacteria</taxon>
        <taxon>Pasteurellales</taxon>
        <taxon>Psittacicellaceae</taxon>
        <taxon>Psittacicella</taxon>
    </lineage>
</organism>
<evidence type="ECO:0000313" key="3">
    <source>
        <dbReference type="Proteomes" id="UP000265691"/>
    </source>
</evidence>
<accession>A0A3A1Y4P1</accession>
<protein>
    <submittedName>
        <fullName evidence="2">Uncharacterized protein</fullName>
    </submittedName>
</protein>
<sequence length="209" mass="25015">MELKYIRAFIQLIEKNHLETHGNKLRINLSNYRRFINLSQLHRGLGNYIEKYNSKNPEQPLKTPSNKTMTYRVQALLRNLLDVDTCIEQMQENMNRRGRKPIRIYQELAKDFETVYNMGLGFTKGMLIVKIGTRHDLSFPTAERLYKEWLNNPDASFPKKVSNIPKKEEIKKEKQRQKRLKDAQRKKRQLQREARKMRIALMRADLKKK</sequence>
<gene>
    <name evidence="2" type="ORF">CKF54_05025</name>
</gene>
<dbReference type="Proteomes" id="UP000265691">
    <property type="component" value="Unassembled WGS sequence"/>
</dbReference>
<proteinExistence type="predicted"/>
<dbReference type="AlphaFoldDB" id="A0A3A1Y4P1"/>
<feature type="region of interest" description="Disordered" evidence="1">
    <location>
        <begin position="165"/>
        <end position="193"/>
    </location>
</feature>
<keyword evidence="3" id="KW-1185">Reference proteome</keyword>
<name>A0A3A1Y4P1_9GAMM</name>
<evidence type="ECO:0000256" key="1">
    <source>
        <dbReference type="SAM" id="MobiDB-lite"/>
    </source>
</evidence>
<comment type="caution">
    <text evidence="2">The sequence shown here is derived from an EMBL/GenBank/DDBJ whole genome shotgun (WGS) entry which is preliminary data.</text>
</comment>